<gene>
    <name evidence="1" type="ORF">RR46_01196</name>
</gene>
<organism evidence="1 2">
    <name type="scientific">Papilio xuthus</name>
    <name type="common">Asian swallowtail butterfly</name>
    <dbReference type="NCBI Taxonomy" id="66420"/>
    <lineage>
        <taxon>Eukaryota</taxon>
        <taxon>Metazoa</taxon>
        <taxon>Ecdysozoa</taxon>
        <taxon>Arthropoda</taxon>
        <taxon>Hexapoda</taxon>
        <taxon>Insecta</taxon>
        <taxon>Pterygota</taxon>
        <taxon>Neoptera</taxon>
        <taxon>Endopterygota</taxon>
        <taxon>Lepidoptera</taxon>
        <taxon>Glossata</taxon>
        <taxon>Ditrysia</taxon>
        <taxon>Papilionoidea</taxon>
        <taxon>Papilionidae</taxon>
        <taxon>Papilioninae</taxon>
        <taxon>Papilio</taxon>
    </lineage>
</organism>
<accession>A0A0N1I3W9</accession>
<evidence type="ECO:0000313" key="1">
    <source>
        <dbReference type="EMBL" id="KPJ04707.1"/>
    </source>
</evidence>
<dbReference type="STRING" id="66420.A0A0N1I3W9"/>
<dbReference type="Proteomes" id="UP000053268">
    <property type="component" value="Unassembled WGS sequence"/>
</dbReference>
<proteinExistence type="predicted"/>
<evidence type="ECO:0000313" key="2">
    <source>
        <dbReference type="Proteomes" id="UP000053268"/>
    </source>
</evidence>
<protein>
    <submittedName>
        <fullName evidence="1">Uncharacterized protein</fullName>
    </submittedName>
</protein>
<reference evidence="1 2" key="1">
    <citation type="journal article" date="2015" name="Nat. Commun.">
        <title>Outbred genome sequencing and CRISPR/Cas9 gene editing in butterflies.</title>
        <authorList>
            <person name="Li X."/>
            <person name="Fan D."/>
            <person name="Zhang W."/>
            <person name="Liu G."/>
            <person name="Zhang L."/>
            <person name="Zhao L."/>
            <person name="Fang X."/>
            <person name="Chen L."/>
            <person name="Dong Y."/>
            <person name="Chen Y."/>
            <person name="Ding Y."/>
            <person name="Zhao R."/>
            <person name="Feng M."/>
            <person name="Zhu Y."/>
            <person name="Feng Y."/>
            <person name="Jiang X."/>
            <person name="Zhu D."/>
            <person name="Xiang H."/>
            <person name="Feng X."/>
            <person name="Li S."/>
            <person name="Wang J."/>
            <person name="Zhang G."/>
            <person name="Kronforst M.R."/>
            <person name="Wang W."/>
        </authorList>
    </citation>
    <scope>NUCLEOTIDE SEQUENCE [LARGE SCALE GENOMIC DNA]</scope>
    <source>
        <strain evidence="1">Ya'a_city_454_Px</strain>
        <tissue evidence="1">Whole body</tissue>
    </source>
</reference>
<dbReference type="EMBL" id="KQ458863">
    <property type="protein sequence ID" value="KPJ04707.1"/>
    <property type="molecule type" value="Genomic_DNA"/>
</dbReference>
<keyword evidence="2" id="KW-1185">Reference proteome</keyword>
<dbReference type="AlphaFoldDB" id="A0A0N1I3W9"/>
<sequence>MKRRMSRHAWQIALKPPRLTSSELKSLVASSKMKPARKCDVPCRSLTCSTIRGNPTYKLYVLPKIGIPKTFHNRSKMVLRTHSSLGPTYRQLSAMDRKKIPARNQIFKVKVNSAIIKGTRSASCCPCPTCCPPPGCTLPPPCNQPPKCLQSMTGYYHYPYGFWFCGPYHVSTGPVPIDGPVKPGGVCGPVAGPCNPCAPFNPCGPCAPCGPCGPCPPCGPCAPCAPCAPCVPCGPCGVCAPCGLCALCHAQPAPAAAPQWNTNYTHGSFCNQCGYPKPPAAIPKQTTITENAVPKNLEAKSVDTLPSKVAAQSLSTILDHASTRSTIEIDPTFIKTFPFNKPTFKRTESFKQPTTKKPK</sequence>
<name>A0A0N1I3W9_PAPXU</name>